<evidence type="ECO:0008006" key="3">
    <source>
        <dbReference type="Google" id="ProtNLM"/>
    </source>
</evidence>
<feature type="non-terminal residue" evidence="1">
    <location>
        <position position="1"/>
    </location>
</feature>
<dbReference type="EMBL" id="JBHTIR010004249">
    <property type="protein sequence ID" value="MFD0856757.1"/>
    <property type="molecule type" value="Genomic_DNA"/>
</dbReference>
<dbReference type="Gene3D" id="3.40.50.1820">
    <property type="entry name" value="alpha/beta hydrolase"/>
    <property type="match status" value="1"/>
</dbReference>
<gene>
    <name evidence="1" type="ORF">ACFQ07_31280</name>
</gene>
<sequence length="176" mass="19389">ARQLTAAGREVELVALFDAGLPRPVEDESDTLARRFAAFTAYVNETYGLDVSLTYDELAGLPEDEQLALFMDRAAALAEHVPPAALHHMLTSHQDTRSLEAYRPDPYDGPVVLYRAPEETPWAVKDARYVLDGANGWGDLCPALEIVTVPGAHHLNLLDPPSVEFMADHLENLLSR</sequence>
<proteinExistence type="predicted"/>
<accession>A0ABW3CT78</accession>
<dbReference type="SUPFAM" id="SSF53474">
    <property type="entry name" value="alpha/beta-Hydrolases"/>
    <property type="match status" value="1"/>
</dbReference>
<organism evidence="1 2">
    <name type="scientific">Actinomadura adrarensis</name>
    <dbReference type="NCBI Taxonomy" id="1819600"/>
    <lineage>
        <taxon>Bacteria</taxon>
        <taxon>Bacillati</taxon>
        <taxon>Actinomycetota</taxon>
        <taxon>Actinomycetes</taxon>
        <taxon>Streptosporangiales</taxon>
        <taxon>Thermomonosporaceae</taxon>
        <taxon>Actinomadura</taxon>
    </lineage>
</organism>
<dbReference type="Proteomes" id="UP001597083">
    <property type="component" value="Unassembled WGS sequence"/>
</dbReference>
<reference evidence="2" key="1">
    <citation type="journal article" date="2019" name="Int. J. Syst. Evol. Microbiol.">
        <title>The Global Catalogue of Microorganisms (GCM) 10K type strain sequencing project: providing services to taxonomists for standard genome sequencing and annotation.</title>
        <authorList>
            <consortium name="The Broad Institute Genomics Platform"/>
            <consortium name="The Broad Institute Genome Sequencing Center for Infectious Disease"/>
            <person name="Wu L."/>
            <person name="Ma J."/>
        </authorList>
    </citation>
    <scope>NUCLEOTIDE SEQUENCE [LARGE SCALE GENOMIC DNA]</scope>
    <source>
        <strain evidence="2">JCM 31696</strain>
    </source>
</reference>
<comment type="caution">
    <text evidence="1">The sequence shown here is derived from an EMBL/GenBank/DDBJ whole genome shotgun (WGS) entry which is preliminary data.</text>
</comment>
<protein>
    <recommendedName>
        <fullName evidence="3">Thioesterase</fullName>
    </recommendedName>
</protein>
<evidence type="ECO:0000313" key="1">
    <source>
        <dbReference type="EMBL" id="MFD0856757.1"/>
    </source>
</evidence>
<evidence type="ECO:0000313" key="2">
    <source>
        <dbReference type="Proteomes" id="UP001597083"/>
    </source>
</evidence>
<keyword evidence="2" id="KW-1185">Reference proteome</keyword>
<name>A0ABW3CT78_9ACTN</name>
<dbReference type="InterPro" id="IPR029058">
    <property type="entry name" value="AB_hydrolase_fold"/>
</dbReference>